<evidence type="ECO:0000313" key="1">
    <source>
        <dbReference type="EMBL" id="RMX54424.1"/>
    </source>
</evidence>
<proteinExistence type="predicted"/>
<evidence type="ECO:0000313" key="2">
    <source>
        <dbReference type="Proteomes" id="UP000275408"/>
    </source>
</evidence>
<dbReference type="Proteomes" id="UP000275408">
    <property type="component" value="Unassembled WGS sequence"/>
</dbReference>
<dbReference type="EMBL" id="RCHS01001266">
    <property type="protein sequence ID" value="RMX54424.1"/>
    <property type="molecule type" value="Genomic_DNA"/>
</dbReference>
<keyword evidence="2" id="KW-1185">Reference proteome</keyword>
<accession>A0A3M6ULK7</accession>
<protein>
    <submittedName>
        <fullName evidence="1">Uncharacterized protein</fullName>
    </submittedName>
</protein>
<comment type="caution">
    <text evidence="1">The sequence shown here is derived from an EMBL/GenBank/DDBJ whole genome shotgun (WGS) entry which is preliminary data.</text>
</comment>
<sequence length="73" mass="8163">MPIGGSRNYICYAICHLRGTIAGRETTNPIILSIIPGTNFNKKIELCRFAFTIIVKTLAELRSSLRGMSFDKE</sequence>
<feature type="non-terminal residue" evidence="1">
    <location>
        <position position="73"/>
    </location>
</feature>
<name>A0A3M6ULK7_POCDA</name>
<organism evidence="1 2">
    <name type="scientific">Pocillopora damicornis</name>
    <name type="common">Cauliflower coral</name>
    <name type="synonym">Millepora damicornis</name>
    <dbReference type="NCBI Taxonomy" id="46731"/>
    <lineage>
        <taxon>Eukaryota</taxon>
        <taxon>Metazoa</taxon>
        <taxon>Cnidaria</taxon>
        <taxon>Anthozoa</taxon>
        <taxon>Hexacorallia</taxon>
        <taxon>Scleractinia</taxon>
        <taxon>Astrocoeniina</taxon>
        <taxon>Pocilloporidae</taxon>
        <taxon>Pocillopora</taxon>
    </lineage>
</organism>
<dbReference type="AlphaFoldDB" id="A0A3M6ULK7"/>
<reference evidence="1 2" key="1">
    <citation type="journal article" date="2018" name="Sci. Rep.">
        <title>Comparative analysis of the Pocillopora damicornis genome highlights role of immune system in coral evolution.</title>
        <authorList>
            <person name="Cunning R."/>
            <person name="Bay R.A."/>
            <person name="Gillette P."/>
            <person name="Baker A.C."/>
            <person name="Traylor-Knowles N."/>
        </authorList>
    </citation>
    <scope>NUCLEOTIDE SEQUENCE [LARGE SCALE GENOMIC DNA]</scope>
    <source>
        <strain evidence="1">RSMAS</strain>
        <tissue evidence="1">Whole animal</tissue>
    </source>
</reference>
<gene>
    <name evidence="1" type="ORF">pdam_00022211</name>
</gene>